<organism evidence="1 2">
    <name type="scientific">Schizopora paradoxa</name>
    <dbReference type="NCBI Taxonomy" id="27342"/>
    <lineage>
        <taxon>Eukaryota</taxon>
        <taxon>Fungi</taxon>
        <taxon>Dikarya</taxon>
        <taxon>Basidiomycota</taxon>
        <taxon>Agaricomycotina</taxon>
        <taxon>Agaricomycetes</taxon>
        <taxon>Hymenochaetales</taxon>
        <taxon>Schizoporaceae</taxon>
        <taxon>Schizopora</taxon>
    </lineage>
</organism>
<gene>
    <name evidence="1" type="ORF">SCHPADRAFT_346888</name>
</gene>
<sequence>MRDFSLTVVPLREVFVSVERATCDADDCMVATAIPFAQLPVYVSAVPVPENCIHVFATPGFCNRPWRCQGRHPIEEVTFFVLSELWHRKMRKRCFVLHEARFENDNDSGVVGPSVTTTQPSSTSRTRLLRTTQVGLPVTITNTLSTDFSSCHCIFQSGRIAINGARLYALSIQSFLAGSDRSPLITLDNHPINMLTKDIAMDPYSGAICCWESGDSEATIQILHFD</sequence>
<name>A0A0H2RPI8_9AGAM</name>
<dbReference type="AlphaFoldDB" id="A0A0H2RPI8"/>
<keyword evidence="2" id="KW-1185">Reference proteome</keyword>
<reference evidence="1 2" key="1">
    <citation type="submission" date="2015-04" db="EMBL/GenBank/DDBJ databases">
        <title>Complete genome sequence of Schizopora paradoxa KUC8140, a cosmopolitan wood degrader in East Asia.</title>
        <authorList>
            <consortium name="DOE Joint Genome Institute"/>
            <person name="Min B."/>
            <person name="Park H."/>
            <person name="Jang Y."/>
            <person name="Kim J.-J."/>
            <person name="Kim K.H."/>
            <person name="Pangilinan J."/>
            <person name="Lipzen A."/>
            <person name="Riley R."/>
            <person name="Grigoriev I.V."/>
            <person name="Spatafora J.W."/>
            <person name="Choi I.-G."/>
        </authorList>
    </citation>
    <scope>NUCLEOTIDE SEQUENCE [LARGE SCALE GENOMIC DNA]</scope>
    <source>
        <strain evidence="1 2">KUC8140</strain>
    </source>
</reference>
<dbReference type="Proteomes" id="UP000053477">
    <property type="component" value="Unassembled WGS sequence"/>
</dbReference>
<evidence type="ECO:0000313" key="2">
    <source>
        <dbReference type="Proteomes" id="UP000053477"/>
    </source>
</evidence>
<dbReference type="EMBL" id="KQ085954">
    <property type="protein sequence ID" value="KLO13789.1"/>
    <property type="molecule type" value="Genomic_DNA"/>
</dbReference>
<accession>A0A0H2RPI8</accession>
<proteinExistence type="predicted"/>
<evidence type="ECO:0000313" key="1">
    <source>
        <dbReference type="EMBL" id="KLO13789.1"/>
    </source>
</evidence>
<dbReference type="InParanoid" id="A0A0H2RPI8"/>
<protein>
    <submittedName>
        <fullName evidence="1">Uncharacterized protein</fullName>
    </submittedName>
</protein>